<evidence type="ECO:0000256" key="1">
    <source>
        <dbReference type="SAM" id="Phobius"/>
    </source>
</evidence>
<keyword evidence="1" id="KW-1133">Transmembrane helix</keyword>
<dbReference type="EMBL" id="JAGGLB010000022">
    <property type="protein sequence ID" value="MBP1993900.1"/>
    <property type="molecule type" value="Genomic_DNA"/>
</dbReference>
<feature type="transmembrane region" description="Helical" evidence="1">
    <location>
        <begin position="59"/>
        <end position="77"/>
    </location>
</feature>
<organism evidence="2 3">
    <name type="scientific">Paenibacillus eucommiae</name>
    <dbReference type="NCBI Taxonomy" id="1355755"/>
    <lineage>
        <taxon>Bacteria</taxon>
        <taxon>Bacillati</taxon>
        <taxon>Bacillota</taxon>
        <taxon>Bacilli</taxon>
        <taxon>Bacillales</taxon>
        <taxon>Paenibacillaceae</taxon>
        <taxon>Paenibacillus</taxon>
    </lineage>
</organism>
<keyword evidence="1" id="KW-0812">Transmembrane</keyword>
<comment type="caution">
    <text evidence="2">The sequence shown here is derived from an EMBL/GenBank/DDBJ whole genome shotgun (WGS) entry which is preliminary data.</text>
</comment>
<feature type="transmembrane region" description="Helical" evidence="1">
    <location>
        <begin position="12"/>
        <end position="39"/>
    </location>
</feature>
<proteinExistence type="predicted"/>
<gene>
    <name evidence="2" type="ORF">J2Z66_005526</name>
</gene>
<keyword evidence="1" id="KW-0472">Membrane</keyword>
<feature type="transmembrane region" description="Helical" evidence="1">
    <location>
        <begin position="117"/>
        <end position="138"/>
    </location>
</feature>
<keyword evidence="3" id="KW-1185">Reference proteome</keyword>
<accession>A0ABS4J277</accession>
<name>A0ABS4J277_9BACL</name>
<evidence type="ECO:0000313" key="2">
    <source>
        <dbReference type="EMBL" id="MBP1993900.1"/>
    </source>
</evidence>
<reference evidence="2 3" key="1">
    <citation type="submission" date="2021-03" db="EMBL/GenBank/DDBJ databases">
        <title>Genomic Encyclopedia of Type Strains, Phase IV (KMG-IV): sequencing the most valuable type-strain genomes for metagenomic binning, comparative biology and taxonomic classification.</title>
        <authorList>
            <person name="Goeker M."/>
        </authorList>
    </citation>
    <scope>NUCLEOTIDE SEQUENCE [LARGE SCALE GENOMIC DNA]</scope>
    <source>
        <strain evidence="2 3">DSM 26048</strain>
    </source>
</reference>
<protein>
    <submittedName>
        <fullName evidence="2">Membrane protein YagU involved in acid resistance</fullName>
    </submittedName>
</protein>
<feature type="transmembrane region" description="Helical" evidence="1">
    <location>
        <begin position="84"/>
        <end position="105"/>
    </location>
</feature>
<dbReference type="Proteomes" id="UP001519287">
    <property type="component" value="Unassembled WGS sequence"/>
</dbReference>
<dbReference type="RefSeq" id="WP_209975771.1">
    <property type="nucleotide sequence ID" value="NZ_JAGGLB010000022.1"/>
</dbReference>
<evidence type="ECO:0000313" key="3">
    <source>
        <dbReference type="Proteomes" id="UP001519287"/>
    </source>
</evidence>
<sequence>MPMIKIVFRGSVYGLITGFILGFFFKLIEANGLADVYTLLLNVDFLPFFPEPLPEWQEFSFHLIVAIVIGIVFTLLIQYRPNPWLWGALLGLVPVPLFIPLTLLSHRTPSIYDVSALCWWIAGHVLYSISLSVFGIVWQKNSSRNRS</sequence>